<dbReference type="EMBL" id="VOSK01000102">
    <property type="protein sequence ID" value="MPR27688.1"/>
    <property type="molecule type" value="Genomic_DNA"/>
</dbReference>
<sequence>MGVLVRERAAQLRRTIPGWGDGGNAPKDGDCAGVPSFLRRHGRPGLDPGISPGHPDPEKRRAEGSAPLSSPASVGEGRGSTPTLTADGFPVSSAARPSGHDTLPVMAGLVPAIPMR</sequence>
<comment type="caution">
    <text evidence="2">The sequence shown here is derived from an EMBL/GenBank/DDBJ whole genome shotgun (WGS) entry which is preliminary data.</text>
</comment>
<organism evidence="2 3">
    <name type="scientific">Microvirga tunisiensis</name>
    <dbReference type="NCBI Taxonomy" id="2108360"/>
    <lineage>
        <taxon>Bacteria</taxon>
        <taxon>Pseudomonadati</taxon>
        <taxon>Pseudomonadota</taxon>
        <taxon>Alphaproteobacteria</taxon>
        <taxon>Hyphomicrobiales</taxon>
        <taxon>Methylobacteriaceae</taxon>
        <taxon>Microvirga</taxon>
    </lineage>
</organism>
<protein>
    <submittedName>
        <fullName evidence="2">Uncharacterized protein</fullName>
    </submittedName>
</protein>
<evidence type="ECO:0000256" key="1">
    <source>
        <dbReference type="SAM" id="MobiDB-lite"/>
    </source>
</evidence>
<dbReference type="Proteomes" id="UP000403266">
    <property type="component" value="Unassembled WGS sequence"/>
</dbReference>
<evidence type="ECO:0000313" key="2">
    <source>
        <dbReference type="EMBL" id="MPR27688.1"/>
    </source>
</evidence>
<accession>A0A5N7MLG7</accession>
<name>A0A5N7MLG7_9HYPH</name>
<feature type="region of interest" description="Disordered" evidence="1">
    <location>
        <begin position="14"/>
        <end position="116"/>
    </location>
</feature>
<gene>
    <name evidence="2" type="ORF">FS320_21565</name>
</gene>
<reference evidence="2 3" key="1">
    <citation type="journal article" date="2019" name="Syst. Appl. Microbiol.">
        <title>Microvirga tunisiensis sp. nov., a root nodule symbiotic bacterium isolated from Lupinus micranthus and L. luteus grown in Northern Tunisia.</title>
        <authorList>
            <person name="Msaddak A."/>
            <person name="Rejili M."/>
            <person name="Duran D."/>
            <person name="Mars M."/>
            <person name="Palacios J.M."/>
            <person name="Ruiz-Argueso T."/>
            <person name="Rey L."/>
            <person name="Imperial J."/>
        </authorList>
    </citation>
    <scope>NUCLEOTIDE SEQUENCE [LARGE SCALE GENOMIC DNA]</scope>
    <source>
        <strain evidence="2 3">Lmie10</strain>
    </source>
</reference>
<dbReference type="RefSeq" id="WP_152714005.1">
    <property type="nucleotide sequence ID" value="NZ_VOSJ01000103.1"/>
</dbReference>
<keyword evidence="3" id="KW-1185">Reference proteome</keyword>
<evidence type="ECO:0000313" key="3">
    <source>
        <dbReference type="Proteomes" id="UP000403266"/>
    </source>
</evidence>
<proteinExistence type="predicted"/>
<dbReference type="AlphaFoldDB" id="A0A5N7MLG7"/>